<accession>A0A399D5J8</accession>
<keyword evidence="2" id="KW-0808">Transferase</keyword>
<dbReference type="GO" id="GO:0032259">
    <property type="term" value="P:methylation"/>
    <property type="evidence" value="ECO:0007669"/>
    <property type="project" value="UniProtKB-KW"/>
</dbReference>
<dbReference type="RefSeq" id="WP_119349246.1">
    <property type="nucleotide sequence ID" value="NZ_QWET01000004.1"/>
</dbReference>
<evidence type="ECO:0000313" key="2">
    <source>
        <dbReference type="EMBL" id="RIH66011.1"/>
    </source>
</evidence>
<name>A0A399D5J8_9BACT</name>
<dbReference type="EMBL" id="QWET01000004">
    <property type="protein sequence ID" value="RIH66011.1"/>
    <property type="molecule type" value="Genomic_DNA"/>
</dbReference>
<dbReference type="InterPro" id="IPR029063">
    <property type="entry name" value="SAM-dependent_MTases_sf"/>
</dbReference>
<dbReference type="CDD" id="cd02440">
    <property type="entry name" value="AdoMet_MTases"/>
    <property type="match status" value="1"/>
</dbReference>
<protein>
    <submittedName>
        <fullName evidence="2">Class I SAM-dependent methyltransferase</fullName>
    </submittedName>
</protein>
<comment type="caution">
    <text evidence="2">The sequence shown here is derived from an EMBL/GenBank/DDBJ whole genome shotgun (WGS) entry which is preliminary data.</text>
</comment>
<evidence type="ECO:0000313" key="3">
    <source>
        <dbReference type="Proteomes" id="UP000266441"/>
    </source>
</evidence>
<organism evidence="2 3">
    <name type="scientific">Mariniphaga sediminis</name>
    <dbReference type="NCBI Taxonomy" id="1628158"/>
    <lineage>
        <taxon>Bacteria</taxon>
        <taxon>Pseudomonadati</taxon>
        <taxon>Bacteroidota</taxon>
        <taxon>Bacteroidia</taxon>
        <taxon>Marinilabiliales</taxon>
        <taxon>Prolixibacteraceae</taxon>
        <taxon>Mariniphaga</taxon>
    </lineage>
</organism>
<dbReference type="SUPFAM" id="SSF53335">
    <property type="entry name" value="S-adenosyl-L-methionine-dependent methyltransferases"/>
    <property type="match status" value="1"/>
</dbReference>
<gene>
    <name evidence="2" type="ORF">D1164_07030</name>
</gene>
<dbReference type="OrthoDB" id="323463at2"/>
<keyword evidence="3" id="KW-1185">Reference proteome</keyword>
<keyword evidence="2" id="KW-0489">Methyltransferase</keyword>
<sequence length="265" mass="30823">MQKRHKNKEQYFLEQALTTQKHVIPYLSGVLDVSEQTEVLEIGCGEAGNLKPFLDLGCKATGVDISCGRIELAKTFFASHPNKNNIELICEDIYKTDLQGKTFDLIVMRDVIEHIPDQEKFMGYVKKFLKPGGKFFLAFPPWQNPFGGHQQTCQSKILSKMPYFHLLPKSIYKFILTLFEKNEQRIEGLLFIKKTGISIERFERILRHENYTIDKRTFYLINPNYETKFGLKPRSQFRLIGTIPWLRNFFTTAAYYVISNGEKST</sequence>
<evidence type="ECO:0000259" key="1">
    <source>
        <dbReference type="Pfam" id="PF08241"/>
    </source>
</evidence>
<dbReference type="PANTHER" id="PTHR43861">
    <property type="entry name" value="TRANS-ACONITATE 2-METHYLTRANSFERASE-RELATED"/>
    <property type="match status" value="1"/>
</dbReference>
<dbReference type="GO" id="GO:0008757">
    <property type="term" value="F:S-adenosylmethionine-dependent methyltransferase activity"/>
    <property type="evidence" value="ECO:0007669"/>
    <property type="project" value="InterPro"/>
</dbReference>
<reference evidence="2 3" key="1">
    <citation type="journal article" date="2015" name="Int. J. Syst. Evol. Microbiol.">
        <title>Mariniphaga sediminis sp. nov., isolated from coastal sediment.</title>
        <authorList>
            <person name="Wang F.Q."/>
            <person name="Shen Q.Y."/>
            <person name="Chen G.J."/>
            <person name="Du Z.J."/>
        </authorList>
    </citation>
    <scope>NUCLEOTIDE SEQUENCE [LARGE SCALE GENOMIC DNA]</scope>
    <source>
        <strain evidence="2 3">SY21</strain>
    </source>
</reference>
<dbReference type="Pfam" id="PF08241">
    <property type="entry name" value="Methyltransf_11"/>
    <property type="match status" value="1"/>
</dbReference>
<proteinExistence type="predicted"/>
<dbReference type="InterPro" id="IPR013216">
    <property type="entry name" value="Methyltransf_11"/>
</dbReference>
<feature type="domain" description="Methyltransferase type 11" evidence="1">
    <location>
        <begin position="40"/>
        <end position="137"/>
    </location>
</feature>
<dbReference type="AlphaFoldDB" id="A0A399D5J8"/>
<dbReference type="Proteomes" id="UP000266441">
    <property type="component" value="Unassembled WGS sequence"/>
</dbReference>
<dbReference type="Gene3D" id="3.40.50.150">
    <property type="entry name" value="Vaccinia Virus protein VP39"/>
    <property type="match status" value="1"/>
</dbReference>